<evidence type="ECO:0000313" key="4">
    <source>
        <dbReference type="Proteomes" id="UP000485058"/>
    </source>
</evidence>
<evidence type="ECO:0000313" key="3">
    <source>
        <dbReference type="EMBL" id="GFH23441.1"/>
    </source>
</evidence>
<dbReference type="PANTHER" id="PTHR46765">
    <property type="entry name" value="P-LOOP CONTAINING NUCLEOSIDE TRIPHOSPHATE HYDROLASES SUPERFAMILY PROTEIN"/>
    <property type="match status" value="1"/>
</dbReference>
<evidence type="ECO:0000256" key="1">
    <source>
        <dbReference type="ARBA" id="ARBA00004123"/>
    </source>
</evidence>
<dbReference type="PANTHER" id="PTHR46765:SF1">
    <property type="entry name" value="P-LOOP CONTAINING NUCLEOSIDE TRIPHOSPHATE HYDROLASES SUPERFAMILY PROTEIN"/>
    <property type="match status" value="1"/>
</dbReference>
<keyword evidence="4" id="KW-1185">Reference proteome</keyword>
<dbReference type="InterPro" id="IPR053016">
    <property type="entry name" value="CTF18-RFC_complex"/>
</dbReference>
<comment type="subcellular location">
    <subcellularLocation>
        <location evidence="1">Nucleus</location>
    </subcellularLocation>
</comment>
<dbReference type="EMBL" id="BLLF01002273">
    <property type="protein sequence ID" value="GFH23441.1"/>
    <property type="molecule type" value="Genomic_DNA"/>
</dbReference>
<dbReference type="GO" id="GO:0005634">
    <property type="term" value="C:nucleus"/>
    <property type="evidence" value="ECO:0007669"/>
    <property type="project" value="UniProtKB-SubCell"/>
</dbReference>
<accession>A0A699ZMP6</accession>
<gene>
    <name evidence="3" type="ORF">HaLaN_21053</name>
</gene>
<protein>
    <submittedName>
        <fullName evidence="3">AAA domain-containing protein</fullName>
    </submittedName>
</protein>
<dbReference type="Proteomes" id="UP000485058">
    <property type="component" value="Unassembled WGS sequence"/>
</dbReference>
<name>A0A699ZMP6_HAELA</name>
<proteinExistence type="predicted"/>
<sequence length="189" mass="20300">MSYVPALLLTVHRLGAQPEKLHVQWPKALGEAGRKLAANTEVLQDWAAHKVAPRVLQANTSRSLALEVVPALTRVLAPSIRALAPHLLSPVEQAALATTAGIMADYGLTFSLQDEGPGGRGFPGPRTECAEGGRAGAGCQPRLSAQRIGESTQRPLELCSWKDREALPPIGKEYQQGYKRVNDRLPKAS</sequence>
<keyword evidence="2" id="KW-0539">Nucleus</keyword>
<dbReference type="AlphaFoldDB" id="A0A699ZMP6"/>
<reference evidence="3 4" key="1">
    <citation type="submission" date="2020-02" db="EMBL/GenBank/DDBJ databases">
        <title>Draft genome sequence of Haematococcus lacustris strain NIES-144.</title>
        <authorList>
            <person name="Morimoto D."/>
            <person name="Nakagawa S."/>
            <person name="Yoshida T."/>
            <person name="Sawayama S."/>
        </authorList>
    </citation>
    <scope>NUCLEOTIDE SEQUENCE [LARGE SCALE GENOMIC DNA]</scope>
    <source>
        <strain evidence="3 4">NIES-144</strain>
    </source>
</reference>
<evidence type="ECO:0000256" key="2">
    <source>
        <dbReference type="ARBA" id="ARBA00023242"/>
    </source>
</evidence>
<comment type="caution">
    <text evidence="3">The sequence shown here is derived from an EMBL/GenBank/DDBJ whole genome shotgun (WGS) entry which is preliminary data.</text>
</comment>
<organism evidence="3 4">
    <name type="scientific">Haematococcus lacustris</name>
    <name type="common">Green alga</name>
    <name type="synonym">Haematococcus pluvialis</name>
    <dbReference type="NCBI Taxonomy" id="44745"/>
    <lineage>
        <taxon>Eukaryota</taxon>
        <taxon>Viridiplantae</taxon>
        <taxon>Chlorophyta</taxon>
        <taxon>core chlorophytes</taxon>
        <taxon>Chlorophyceae</taxon>
        <taxon>CS clade</taxon>
        <taxon>Chlamydomonadales</taxon>
        <taxon>Haematococcaceae</taxon>
        <taxon>Haematococcus</taxon>
    </lineage>
</organism>